<dbReference type="PROSITE" id="PS50005">
    <property type="entry name" value="TPR"/>
    <property type="match status" value="2"/>
</dbReference>
<dbReference type="Pfam" id="PF01476">
    <property type="entry name" value="LysM"/>
    <property type="match status" value="1"/>
</dbReference>
<name>A0A2U3BBE9_9VIBR</name>
<feature type="domain" description="LysM" evidence="2">
    <location>
        <begin position="125"/>
        <end position="172"/>
    </location>
</feature>
<comment type="caution">
    <text evidence="3">The sequence shown here is derived from an EMBL/GenBank/DDBJ whole genome shotgun (WGS) entry which is preliminary data.</text>
</comment>
<reference evidence="3 4" key="1">
    <citation type="submission" date="2018-05" db="EMBL/GenBank/DDBJ databases">
        <title>Vibrio limimaris sp. nov., isolated from marine sediment.</title>
        <authorList>
            <person name="Li C.-M."/>
        </authorList>
    </citation>
    <scope>NUCLEOTIDE SEQUENCE [LARGE SCALE GENOMIC DNA]</scope>
    <source>
        <strain evidence="3 4">E4404</strain>
    </source>
</reference>
<dbReference type="SUPFAM" id="SSF48452">
    <property type="entry name" value="TPR-like"/>
    <property type="match status" value="1"/>
</dbReference>
<dbReference type="Gene3D" id="1.25.40.10">
    <property type="entry name" value="Tetratricopeptide repeat domain"/>
    <property type="match status" value="1"/>
</dbReference>
<dbReference type="PROSITE" id="PS51782">
    <property type="entry name" value="LYSM"/>
    <property type="match status" value="1"/>
</dbReference>
<evidence type="ECO:0000259" key="2">
    <source>
        <dbReference type="PROSITE" id="PS51782"/>
    </source>
</evidence>
<dbReference type="AlphaFoldDB" id="A0A2U3BBE9"/>
<evidence type="ECO:0000313" key="3">
    <source>
        <dbReference type="EMBL" id="PWI34108.1"/>
    </source>
</evidence>
<dbReference type="InterPro" id="IPR019734">
    <property type="entry name" value="TPR_rpt"/>
</dbReference>
<accession>A0A2U3BBE9</accession>
<dbReference type="PROSITE" id="PS51257">
    <property type="entry name" value="PROKAR_LIPOPROTEIN"/>
    <property type="match status" value="1"/>
</dbReference>
<dbReference type="Gene3D" id="3.10.350.10">
    <property type="entry name" value="LysM domain"/>
    <property type="match status" value="1"/>
</dbReference>
<keyword evidence="1" id="KW-0802">TPR repeat</keyword>
<evidence type="ECO:0000256" key="1">
    <source>
        <dbReference type="PROSITE-ProRule" id="PRU00339"/>
    </source>
</evidence>
<dbReference type="Pfam" id="PF13181">
    <property type="entry name" value="TPR_8"/>
    <property type="match status" value="1"/>
</dbReference>
<dbReference type="OrthoDB" id="5947215at2"/>
<evidence type="ECO:0000313" key="4">
    <source>
        <dbReference type="Proteomes" id="UP000245362"/>
    </source>
</evidence>
<keyword evidence="4" id="KW-1185">Reference proteome</keyword>
<dbReference type="InterPro" id="IPR011990">
    <property type="entry name" value="TPR-like_helical_dom_sf"/>
</dbReference>
<protein>
    <recommendedName>
        <fullName evidence="2">LysM domain-containing protein</fullName>
    </recommendedName>
</protein>
<dbReference type="SMART" id="SM00028">
    <property type="entry name" value="TPR"/>
    <property type="match status" value="2"/>
</dbReference>
<dbReference type="Proteomes" id="UP000245362">
    <property type="component" value="Unassembled WGS sequence"/>
</dbReference>
<organism evidence="3 4">
    <name type="scientific">Vibrio albus</name>
    <dbReference type="NCBI Taxonomy" id="2200953"/>
    <lineage>
        <taxon>Bacteria</taxon>
        <taxon>Pseudomonadati</taxon>
        <taxon>Pseudomonadota</taxon>
        <taxon>Gammaproteobacteria</taxon>
        <taxon>Vibrionales</taxon>
        <taxon>Vibrionaceae</taxon>
        <taxon>Vibrio</taxon>
    </lineage>
</organism>
<dbReference type="InterPro" id="IPR018392">
    <property type="entry name" value="LysM"/>
</dbReference>
<dbReference type="EMBL" id="QFWT01000003">
    <property type="protein sequence ID" value="PWI34108.1"/>
    <property type="molecule type" value="Genomic_DNA"/>
</dbReference>
<sequence>MTHLNFRQTGVAGMRISTRTLIPVFLVCTVLYGCTSTKKEEPVVEETNIQTQEQQMVEPEFTAQKGLTPRARLQLVMRYLSNGEPDKARVELQEYINTNPKSPRANMLMKQIDQPASSYFPASNFAVTMNKGETISTLARDYLGDVFSFYALAKYNGIEKPAWIDEGQVIKIPATPEALKHKAELIAMDQDGQAVVPEPVSGDDMLDQALDFVVEDAGMTEMMTDGAESEAMASDSDMSDMMMPEDLMNEAIDNGDYVAAVEQLEVIKATVGLSSSGDKNSISTYQQAARQLESVDPKRAAEYYYESAKVQIKYGQRESAIPSLKKAVELDPGNVSAENTLRPIQQEFADKYHSEASIAYRKQELDKAIALWHKVIEIKPDHSAAKAYLAQAEELKAKLSELQE</sequence>
<feature type="repeat" description="TPR" evidence="1">
    <location>
        <begin position="349"/>
        <end position="382"/>
    </location>
</feature>
<feature type="repeat" description="TPR" evidence="1">
    <location>
        <begin position="301"/>
        <end position="334"/>
    </location>
</feature>
<proteinExistence type="predicted"/>
<gene>
    <name evidence="3" type="ORF">DI392_07915</name>
</gene>
<dbReference type="InterPro" id="IPR036779">
    <property type="entry name" value="LysM_dom_sf"/>
</dbReference>